<proteinExistence type="predicted"/>
<dbReference type="EMBL" id="LS398110">
    <property type="protein sequence ID" value="SPP93786.1"/>
    <property type="molecule type" value="Genomic_DNA"/>
</dbReference>
<organism evidence="1 2">
    <name type="scientific">Bradyrhizobium vignae</name>
    <dbReference type="NCBI Taxonomy" id="1549949"/>
    <lineage>
        <taxon>Bacteria</taxon>
        <taxon>Pseudomonadati</taxon>
        <taxon>Pseudomonadota</taxon>
        <taxon>Alphaproteobacteria</taxon>
        <taxon>Hyphomicrobiales</taxon>
        <taxon>Nitrobacteraceae</taxon>
        <taxon>Bradyrhizobium</taxon>
    </lineage>
</organism>
<reference evidence="1 2" key="1">
    <citation type="submission" date="2018-03" db="EMBL/GenBank/DDBJ databases">
        <authorList>
            <person name="Gully D."/>
        </authorList>
    </citation>
    <scope>NUCLEOTIDE SEQUENCE [LARGE SCALE GENOMIC DNA]</scope>
    <source>
        <strain evidence="1">ORS3257</strain>
    </source>
</reference>
<name>A0A2U3PXF9_9BRAD</name>
<dbReference type="Proteomes" id="UP000246085">
    <property type="component" value="Chromosome BRAD3257"/>
</dbReference>
<protein>
    <submittedName>
        <fullName evidence="1">Uncharacterized protein</fullName>
    </submittedName>
</protein>
<accession>A0A2U3PXF9</accession>
<dbReference type="AlphaFoldDB" id="A0A2U3PXF9"/>
<evidence type="ECO:0000313" key="2">
    <source>
        <dbReference type="Proteomes" id="UP000246085"/>
    </source>
</evidence>
<dbReference type="KEGG" id="bvz:BRAD3257_2718"/>
<gene>
    <name evidence="1" type="ORF">BRAD3257_2718</name>
</gene>
<sequence>MIRTLGAQKYAVLRAGFDYRQCRGGAACYAALPPLDRAKFIVWWPEGPIDEDERMAINSRGAQRGTLFLNVSSCLKRSG</sequence>
<evidence type="ECO:0000313" key="1">
    <source>
        <dbReference type="EMBL" id="SPP93786.1"/>
    </source>
</evidence>